<keyword evidence="1" id="KW-0560">Oxidoreductase</keyword>
<dbReference type="OMA" id="KPECTGQ"/>
<accession>D8Q2H3</accession>
<dbReference type="InterPro" id="IPR001509">
    <property type="entry name" value="Epimerase_deHydtase"/>
</dbReference>
<dbReference type="STRING" id="578458.D8Q2H3"/>
<evidence type="ECO:0000256" key="1">
    <source>
        <dbReference type="ARBA" id="ARBA00023002"/>
    </source>
</evidence>
<evidence type="ECO:0000259" key="3">
    <source>
        <dbReference type="Pfam" id="PF01370"/>
    </source>
</evidence>
<dbReference type="VEuPathDB" id="FungiDB:SCHCODRAFT_02699688"/>
<comment type="similarity">
    <text evidence="2">Belongs to the NAD(P)-dependent epimerase/dehydratase family. Dihydroflavonol-4-reductase subfamily.</text>
</comment>
<dbReference type="KEGG" id="scm:SCHCO_02699688"/>
<dbReference type="PANTHER" id="PTHR10366">
    <property type="entry name" value="NAD DEPENDENT EPIMERASE/DEHYDRATASE"/>
    <property type="match status" value="1"/>
</dbReference>
<sequence length="351" mass="38131">MPAVTAPAKVLVSGANGYIAMWVVRTLLEKGYSVRGTVRSSAKGAYLSNYFRSYGDKFELAIVDDITKEGAFDEAVKGVDAVEHTASPFHFKADDPQELIGPAVNGTRSILNSILKNGHSVKRVVVTSSVAAILESRPGPVVFTDKDWNQQSIDEVEKLGKGASAAAKYRASKTLAEKAAWELYNANKGKIQWDLVTINPPFVFGPAIHEVDKAAALNTSALDWYKTVVEEDAAGKSEQALTTQASCWVDVRDLGQVHELALSKEAASEKRVIASAGPFTWQDFIDAANKVKPNGLPNHPKLAKGAVNTPKPDKINVNYDTTTVTKDLGFTFMSMEQSTKDTLEDIEKRGW</sequence>
<dbReference type="eggNOG" id="KOG1502">
    <property type="taxonomic scope" value="Eukaryota"/>
</dbReference>
<evidence type="ECO:0000313" key="4">
    <source>
        <dbReference type="EMBL" id="EFI98676.1"/>
    </source>
</evidence>
<dbReference type="GeneID" id="9592845"/>
<dbReference type="Proteomes" id="UP000007431">
    <property type="component" value="Unassembled WGS sequence"/>
</dbReference>
<dbReference type="HOGENOM" id="CLU_007383_9_2_1"/>
<proteinExistence type="inferred from homology"/>
<feature type="domain" description="NAD-dependent epimerase/dehydratase" evidence="3">
    <location>
        <begin position="10"/>
        <end position="268"/>
    </location>
</feature>
<dbReference type="GO" id="GO:0016616">
    <property type="term" value="F:oxidoreductase activity, acting on the CH-OH group of donors, NAD or NADP as acceptor"/>
    <property type="evidence" value="ECO:0007669"/>
    <property type="project" value="TreeGrafter"/>
</dbReference>
<dbReference type="PANTHER" id="PTHR10366:SF564">
    <property type="entry name" value="STEROL-4-ALPHA-CARBOXYLATE 3-DEHYDROGENASE, DECARBOXYLATING"/>
    <property type="match status" value="1"/>
</dbReference>
<dbReference type="Gene3D" id="3.40.50.720">
    <property type="entry name" value="NAD(P)-binding Rossmann-like Domain"/>
    <property type="match status" value="1"/>
</dbReference>
<reference evidence="4 5" key="1">
    <citation type="journal article" date="2010" name="Nat. Biotechnol.">
        <title>Genome sequence of the model mushroom Schizophyllum commune.</title>
        <authorList>
            <person name="Ohm R.A."/>
            <person name="de Jong J.F."/>
            <person name="Lugones L.G."/>
            <person name="Aerts A."/>
            <person name="Kothe E."/>
            <person name="Stajich J.E."/>
            <person name="de Vries R.P."/>
            <person name="Record E."/>
            <person name="Levasseur A."/>
            <person name="Baker S.E."/>
            <person name="Bartholomew K.A."/>
            <person name="Coutinho P.M."/>
            <person name="Erdmann S."/>
            <person name="Fowler T.J."/>
            <person name="Gathman A.C."/>
            <person name="Lombard V."/>
            <person name="Henrissat B."/>
            <person name="Knabe N."/>
            <person name="Kuees U."/>
            <person name="Lilly W.W."/>
            <person name="Lindquist E."/>
            <person name="Lucas S."/>
            <person name="Magnuson J.K."/>
            <person name="Piumi F."/>
            <person name="Raudaskoski M."/>
            <person name="Salamov A."/>
            <person name="Schmutz J."/>
            <person name="Schwarze F.W.M.R."/>
            <person name="vanKuyk P.A."/>
            <person name="Horton J.S."/>
            <person name="Grigoriev I.V."/>
            <person name="Woesten H.A.B."/>
        </authorList>
    </citation>
    <scope>NUCLEOTIDE SEQUENCE [LARGE SCALE GENOMIC DNA]</scope>
    <source>
        <strain evidence="5">H4-8 / FGSC 9210</strain>
    </source>
</reference>
<dbReference type="FunCoup" id="D8Q2H3">
    <property type="interactions" value="59"/>
</dbReference>
<evidence type="ECO:0000256" key="2">
    <source>
        <dbReference type="ARBA" id="ARBA00023445"/>
    </source>
</evidence>
<dbReference type="SUPFAM" id="SSF51735">
    <property type="entry name" value="NAD(P)-binding Rossmann-fold domains"/>
    <property type="match status" value="1"/>
</dbReference>
<keyword evidence="5" id="KW-1185">Reference proteome</keyword>
<dbReference type="EMBL" id="GL377305">
    <property type="protein sequence ID" value="EFI98676.1"/>
    <property type="molecule type" value="Genomic_DNA"/>
</dbReference>
<organism evidence="5">
    <name type="scientific">Schizophyllum commune (strain H4-8 / FGSC 9210)</name>
    <name type="common">Split gill fungus</name>
    <dbReference type="NCBI Taxonomy" id="578458"/>
    <lineage>
        <taxon>Eukaryota</taxon>
        <taxon>Fungi</taxon>
        <taxon>Dikarya</taxon>
        <taxon>Basidiomycota</taxon>
        <taxon>Agaricomycotina</taxon>
        <taxon>Agaricomycetes</taxon>
        <taxon>Agaricomycetidae</taxon>
        <taxon>Agaricales</taxon>
        <taxon>Schizophyllaceae</taxon>
        <taxon>Schizophyllum</taxon>
    </lineage>
</organism>
<dbReference type="InterPro" id="IPR050425">
    <property type="entry name" value="NAD(P)_dehydrat-like"/>
</dbReference>
<protein>
    <recommendedName>
        <fullName evidence="3">NAD-dependent epimerase/dehydratase domain-containing protein</fullName>
    </recommendedName>
</protein>
<dbReference type="OrthoDB" id="2735536at2759"/>
<dbReference type="Pfam" id="PF01370">
    <property type="entry name" value="Epimerase"/>
    <property type="match status" value="1"/>
</dbReference>
<dbReference type="InterPro" id="IPR036291">
    <property type="entry name" value="NAD(P)-bd_dom_sf"/>
</dbReference>
<dbReference type="InParanoid" id="D8Q2H3"/>
<gene>
    <name evidence="4" type="ORF">SCHCODRAFT_53882</name>
</gene>
<evidence type="ECO:0000313" key="5">
    <source>
        <dbReference type="Proteomes" id="UP000007431"/>
    </source>
</evidence>
<dbReference type="AlphaFoldDB" id="D8Q2H3"/>
<dbReference type="RefSeq" id="XP_003033579.1">
    <property type="nucleotide sequence ID" value="XM_003033533.1"/>
</dbReference>
<name>D8Q2H3_SCHCM</name>